<dbReference type="GO" id="GO:0003746">
    <property type="term" value="F:translation elongation factor activity"/>
    <property type="evidence" value="ECO:0007669"/>
    <property type="project" value="UniProtKB-UniRule"/>
</dbReference>
<accession>A0AAE4VM56</accession>
<dbReference type="CDD" id="cd05794">
    <property type="entry name" value="S1_EF-P_repeat_2"/>
    <property type="match status" value="1"/>
</dbReference>
<organism evidence="12 13">
    <name type="scientific">Lyticum sinuosum</name>
    <dbReference type="NCBI Taxonomy" id="1332059"/>
    <lineage>
        <taxon>Bacteria</taxon>
        <taxon>Pseudomonadati</taxon>
        <taxon>Pseudomonadota</taxon>
        <taxon>Alphaproteobacteria</taxon>
        <taxon>Rickettsiales</taxon>
        <taxon>Lyticum</taxon>
    </lineage>
</organism>
<dbReference type="InterPro" id="IPR011768">
    <property type="entry name" value="Transl_elongation_fac_P"/>
</dbReference>
<comment type="similarity">
    <text evidence="3 7 9">Belongs to the elongation factor P family.</text>
</comment>
<dbReference type="FunFam" id="2.30.30.30:FF:000003">
    <property type="entry name" value="Elongation factor P"/>
    <property type="match status" value="1"/>
</dbReference>
<keyword evidence="6 7" id="KW-0648">Protein biosynthesis</keyword>
<feature type="domain" description="Translation elongation factor P/YeiP central" evidence="11">
    <location>
        <begin position="68"/>
        <end position="126"/>
    </location>
</feature>
<dbReference type="GO" id="GO:0005829">
    <property type="term" value="C:cytosol"/>
    <property type="evidence" value="ECO:0007669"/>
    <property type="project" value="UniProtKB-ARBA"/>
</dbReference>
<dbReference type="FunFam" id="2.40.50.140:FF:000004">
    <property type="entry name" value="Elongation factor P"/>
    <property type="match status" value="1"/>
</dbReference>
<dbReference type="NCBIfam" id="NF001810">
    <property type="entry name" value="PRK00529.1"/>
    <property type="match status" value="1"/>
</dbReference>
<proteinExistence type="inferred from homology"/>
<dbReference type="InterPro" id="IPR014722">
    <property type="entry name" value="Rib_uL2_dom2"/>
</dbReference>
<dbReference type="InterPro" id="IPR013852">
    <property type="entry name" value="Transl_elong_P/YeiP_CS"/>
</dbReference>
<dbReference type="InterPro" id="IPR015365">
    <property type="entry name" value="Elong-fact-P_C"/>
</dbReference>
<keyword evidence="4 7" id="KW-0963">Cytoplasm</keyword>
<dbReference type="EMBL" id="JARGYU010000001">
    <property type="protein sequence ID" value="MDZ5761169.1"/>
    <property type="molecule type" value="Genomic_DNA"/>
</dbReference>
<dbReference type="InterPro" id="IPR012340">
    <property type="entry name" value="NA-bd_OB-fold"/>
</dbReference>
<dbReference type="InterPro" id="IPR001059">
    <property type="entry name" value="Transl_elong_P/YeiP_cen"/>
</dbReference>
<feature type="domain" description="Elongation factor P C-terminal" evidence="10">
    <location>
        <begin position="134"/>
        <end position="189"/>
    </location>
</feature>
<name>A0AAE4VM56_9RICK</name>
<dbReference type="SUPFAM" id="SSF50249">
    <property type="entry name" value="Nucleic acid-binding proteins"/>
    <property type="match status" value="2"/>
</dbReference>
<keyword evidence="5 7" id="KW-0251">Elongation factor</keyword>
<dbReference type="Proteomes" id="UP001289135">
    <property type="component" value="Unassembled WGS sequence"/>
</dbReference>
<evidence type="ECO:0000259" key="11">
    <source>
        <dbReference type="SMART" id="SM01185"/>
    </source>
</evidence>
<dbReference type="NCBIfam" id="TIGR00038">
    <property type="entry name" value="efp"/>
    <property type="match status" value="1"/>
</dbReference>
<evidence type="ECO:0000256" key="8">
    <source>
        <dbReference type="NCBIfam" id="TIGR00038"/>
    </source>
</evidence>
<dbReference type="InterPro" id="IPR013185">
    <property type="entry name" value="Transl_elong_KOW-like"/>
</dbReference>
<dbReference type="PANTHER" id="PTHR30053">
    <property type="entry name" value="ELONGATION FACTOR P"/>
    <property type="match status" value="1"/>
</dbReference>
<dbReference type="Pfam" id="PF09285">
    <property type="entry name" value="Elong-fact-P_C"/>
    <property type="match status" value="1"/>
</dbReference>
<comment type="subcellular location">
    <subcellularLocation>
        <location evidence="1 7">Cytoplasm</location>
    </subcellularLocation>
</comment>
<evidence type="ECO:0000256" key="3">
    <source>
        <dbReference type="ARBA" id="ARBA00009479"/>
    </source>
</evidence>
<dbReference type="HAMAP" id="MF_00141">
    <property type="entry name" value="EF_P"/>
    <property type="match status" value="1"/>
</dbReference>
<dbReference type="SUPFAM" id="SSF50104">
    <property type="entry name" value="Translation proteins SH3-like domain"/>
    <property type="match status" value="1"/>
</dbReference>
<keyword evidence="13" id="KW-1185">Reference proteome</keyword>
<evidence type="ECO:0000256" key="2">
    <source>
        <dbReference type="ARBA" id="ARBA00004815"/>
    </source>
</evidence>
<sequence length="192" mass="21925">MQINANDIRIGNIIDHDNRLWLVLKTMHTQPGKGGAYMQVEMKDIKNGTKINIRYRSSETISKAALNPKDYQILYTDNNNKIFVAMDNNTFEQINLNIDLITDEQQRLFIEPEMNIIVEFYNNTPIIVKLPTTVIATVKYCETVIKGQTAAASYKPATLSNGVRIMVPPFIESGERIIVKIEGCEYIERVKK</sequence>
<comment type="pathway">
    <text evidence="2 7">Protein biosynthesis; polypeptide chain elongation.</text>
</comment>
<reference evidence="12" key="1">
    <citation type="submission" date="2023-02" db="EMBL/GenBank/DDBJ databases">
        <title>Host association and intracellularity evolved multiple times independently in the Rickettsiales.</title>
        <authorList>
            <person name="Castelli M."/>
            <person name="Nardi T."/>
            <person name="Gammuto L."/>
            <person name="Bellinzona G."/>
            <person name="Sabaneyeva E."/>
            <person name="Potekhin A."/>
            <person name="Serra V."/>
            <person name="Petroni G."/>
            <person name="Sassera D."/>
        </authorList>
    </citation>
    <scope>NUCLEOTIDE SEQUENCE</scope>
    <source>
        <strain evidence="12">USBL-36I1</strain>
    </source>
</reference>
<evidence type="ECO:0000256" key="6">
    <source>
        <dbReference type="ARBA" id="ARBA00022917"/>
    </source>
</evidence>
<dbReference type="PANTHER" id="PTHR30053:SF14">
    <property type="entry name" value="TRANSLATION ELONGATION FACTOR KOW-LIKE DOMAIN-CONTAINING PROTEIN"/>
    <property type="match status" value="1"/>
</dbReference>
<dbReference type="Pfam" id="PF08207">
    <property type="entry name" value="EFP_N"/>
    <property type="match status" value="1"/>
</dbReference>
<dbReference type="InterPro" id="IPR020599">
    <property type="entry name" value="Transl_elong_fac_P/YeiP"/>
</dbReference>
<dbReference type="PROSITE" id="PS01275">
    <property type="entry name" value="EFP"/>
    <property type="match status" value="1"/>
</dbReference>
<evidence type="ECO:0000256" key="1">
    <source>
        <dbReference type="ARBA" id="ARBA00004496"/>
    </source>
</evidence>
<dbReference type="SMART" id="SM00841">
    <property type="entry name" value="Elong-fact-P_C"/>
    <property type="match status" value="1"/>
</dbReference>
<comment type="caution">
    <text evidence="12">The sequence shown here is derived from an EMBL/GenBank/DDBJ whole genome shotgun (WGS) entry which is preliminary data.</text>
</comment>
<comment type="function">
    <text evidence="7">Involved in peptide bond synthesis. Stimulates efficient translation and peptide-bond synthesis on native or reconstituted 70S ribosomes in vitro. Probably functions indirectly by altering the affinity of the ribosome for aminoacyl-tRNA, thus increasing their reactivity as acceptors for peptidyl transferase.</text>
</comment>
<gene>
    <name evidence="7" type="primary">efp</name>
    <name evidence="12" type="ORF">Lyticum_00336</name>
</gene>
<dbReference type="PIRSF" id="PIRSF005901">
    <property type="entry name" value="EF-P"/>
    <property type="match status" value="1"/>
</dbReference>
<evidence type="ECO:0000313" key="13">
    <source>
        <dbReference type="Proteomes" id="UP001289135"/>
    </source>
</evidence>
<dbReference type="GO" id="GO:0043043">
    <property type="term" value="P:peptide biosynthetic process"/>
    <property type="evidence" value="ECO:0007669"/>
    <property type="project" value="InterPro"/>
</dbReference>
<evidence type="ECO:0000256" key="4">
    <source>
        <dbReference type="ARBA" id="ARBA00022490"/>
    </source>
</evidence>
<evidence type="ECO:0000259" key="10">
    <source>
        <dbReference type="SMART" id="SM00841"/>
    </source>
</evidence>
<dbReference type="AlphaFoldDB" id="A0AAE4VM56"/>
<dbReference type="Pfam" id="PF01132">
    <property type="entry name" value="EFP"/>
    <property type="match status" value="1"/>
</dbReference>
<protein>
    <recommendedName>
        <fullName evidence="7 8">Elongation factor P</fullName>
        <shortName evidence="7">EF-P</shortName>
    </recommendedName>
</protein>
<dbReference type="Gene3D" id="2.40.50.140">
    <property type="entry name" value="Nucleic acid-binding proteins"/>
    <property type="match status" value="2"/>
</dbReference>
<dbReference type="SMART" id="SM01185">
    <property type="entry name" value="EFP"/>
    <property type="match status" value="1"/>
</dbReference>
<dbReference type="RefSeq" id="WP_322498588.1">
    <property type="nucleotide sequence ID" value="NZ_JARGYU010000001.1"/>
</dbReference>
<evidence type="ECO:0000256" key="7">
    <source>
        <dbReference type="HAMAP-Rule" id="MF_00141"/>
    </source>
</evidence>
<dbReference type="Gene3D" id="2.30.30.30">
    <property type="match status" value="1"/>
</dbReference>
<evidence type="ECO:0000256" key="5">
    <source>
        <dbReference type="ARBA" id="ARBA00022768"/>
    </source>
</evidence>
<evidence type="ECO:0000313" key="12">
    <source>
        <dbReference type="EMBL" id="MDZ5761169.1"/>
    </source>
</evidence>
<evidence type="ECO:0000256" key="9">
    <source>
        <dbReference type="RuleBase" id="RU004389"/>
    </source>
</evidence>
<dbReference type="InterPro" id="IPR008991">
    <property type="entry name" value="Translation_prot_SH3-like_sf"/>
</dbReference>